<reference evidence="1" key="1">
    <citation type="submission" date="2020-02" db="EMBL/GenBank/DDBJ databases">
        <authorList>
            <person name="Meier V. D."/>
        </authorList>
    </citation>
    <scope>NUCLEOTIDE SEQUENCE</scope>
    <source>
        <strain evidence="1">AVDCRST_MAG95</strain>
    </source>
</reference>
<organism evidence="1">
    <name type="scientific">uncultured Adhaeribacter sp</name>
    <dbReference type="NCBI Taxonomy" id="448109"/>
    <lineage>
        <taxon>Bacteria</taxon>
        <taxon>Pseudomonadati</taxon>
        <taxon>Bacteroidota</taxon>
        <taxon>Cytophagia</taxon>
        <taxon>Cytophagales</taxon>
        <taxon>Hymenobacteraceae</taxon>
        <taxon>Adhaeribacter</taxon>
        <taxon>environmental samples</taxon>
    </lineage>
</organism>
<gene>
    <name evidence="1" type="ORF">AVDCRST_MAG95-123</name>
</gene>
<evidence type="ECO:0000313" key="1">
    <source>
        <dbReference type="EMBL" id="CAA9211173.1"/>
    </source>
</evidence>
<sequence>MPGVIKAFLSSLSKNRIHIY</sequence>
<name>A0A6J4H0W1_9BACT</name>
<protein>
    <submittedName>
        <fullName evidence="1">Uncharacterized protein</fullName>
    </submittedName>
</protein>
<proteinExistence type="predicted"/>
<dbReference type="AlphaFoldDB" id="A0A6J4H0W1"/>
<dbReference type="EMBL" id="CADCTJ010000031">
    <property type="protein sequence ID" value="CAA9211173.1"/>
    <property type="molecule type" value="Genomic_DNA"/>
</dbReference>
<feature type="non-terminal residue" evidence="1">
    <location>
        <position position="20"/>
    </location>
</feature>
<accession>A0A6J4H0W1</accession>